<organism evidence="2">
    <name type="scientific">Citrobacter koseri</name>
    <name type="common">Citrobacter diversus</name>
    <dbReference type="NCBI Taxonomy" id="545"/>
    <lineage>
        <taxon>Bacteria</taxon>
        <taxon>Pseudomonadati</taxon>
        <taxon>Pseudomonadota</taxon>
        <taxon>Gammaproteobacteria</taxon>
        <taxon>Enterobacterales</taxon>
        <taxon>Enterobacteriaceae</taxon>
        <taxon>Citrobacter</taxon>
    </lineage>
</organism>
<name>A0A078LFB1_CITKO</name>
<dbReference type="AlphaFoldDB" id="A0A078LFB1"/>
<sequence length="280" mass="32861">MKRNKNNHKEYDRNSRRTTTFKPGNKVSVGKNNASGGNPVKRIRDLRIIHDYINFMSTEGDPLAVMLLYRNENSVLYECICSSICNGTLYVEFGYLAEHLYYEYHRRGMKSFGRVLNPTEKEAVLFLSNKYHLSEEAIRSIMKKSRSRPSKNAELTPALIHMPPKRFYLNNLTHQQQLKLEQQNIDHMEAVTIHDIEESQYQSEDDRQAAIESSKLYYDGLRNHLASLERRAKEEPDGKAFLTPPLPRPTYLHTILNSESYQEYEHQKIKEYKKRNKSDK</sequence>
<accession>A0A078LFB1</accession>
<feature type="region of interest" description="Disordered" evidence="1">
    <location>
        <begin position="1"/>
        <end position="38"/>
    </location>
</feature>
<protein>
    <submittedName>
        <fullName evidence="2">Uncharacterized protein</fullName>
    </submittedName>
</protein>
<evidence type="ECO:0000256" key="1">
    <source>
        <dbReference type="SAM" id="MobiDB-lite"/>
    </source>
</evidence>
<proteinExistence type="predicted"/>
<gene>
    <name evidence="2" type="ORF">BN1086_03681</name>
</gene>
<reference evidence="2" key="1">
    <citation type="submission" date="2014-06" db="EMBL/GenBank/DDBJ databases">
        <authorList>
            <person name="Urmite Genomes Urmite Genomes"/>
        </authorList>
    </citation>
    <scope>NUCLEOTIDE SEQUENCE</scope>
</reference>
<dbReference type="PATRIC" id="fig|545.12.peg.3686"/>
<evidence type="ECO:0000313" key="2">
    <source>
        <dbReference type="EMBL" id="CDZ85470.1"/>
    </source>
</evidence>
<dbReference type="EMBL" id="LK931336">
    <property type="protein sequence ID" value="CDZ85470.1"/>
    <property type="molecule type" value="Genomic_DNA"/>
</dbReference>